<evidence type="ECO:0000256" key="1">
    <source>
        <dbReference type="SAM" id="MobiDB-lite"/>
    </source>
</evidence>
<feature type="region of interest" description="Disordered" evidence="1">
    <location>
        <begin position="385"/>
        <end position="428"/>
    </location>
</feature>
<reference evidence="3" key="1">
    <citation type="submission" date="2022-07" db="EMBL/GenBank/DDBJ databases">
        <title>Fungi with potential for degradation of polypropylene.</title>
        <authorList>
            <person name="Gostincar C."/>
        </authorList>
    </citation>
    <scope>NUCLEOTIDE SEQUENCE</scope>
    <source>
        <strain evidence="3">EXF-13287</strain>
    </source>
</reference>
<dbReference type="PROSITE" id="PS51505">
    <property type="entry name" value="SCA7"/>
    <property type="match status" value="1"/>
</dbReference>
<gene>
    <name evidence="3" type="ORF">NKR19_g4652</name>
</gene>
<feature type="compositionally biased region" description="Basic and acidic residues" evidence="1">
    <location>
        <begin position="207"/>
        <end position="226"/>
    </location>
</feature>
<sequence>MADPRKDEEATTIKVASGNKKKPVRDGNIKLKKPLPKHTKPGNWKEGYIIDEDKKSKSGPASAPTAPSPGPVVNPLDDTARETFATGRPLEDSPDLQQCKHCKKNILRTAAKEHIAACLRIKKEKAQRKKEAREARERAREAAREEAAKRDGGDGAAGAGDAAGDDDSDDDDAAEKGAGKTNAGKTTSKKVGGKKTDGAVGGKKRKAEGDKNEGPKMKKKKDEPKPKVAKPKGPVDVERQCGVILPNGQPCARSLTCKSHSMGAKRAVPGRSLPYDMLLAAYQKKNQAKQQKAAIDANAPLEEEDDPNGGAVDSDEEAAAVMAALAHWNPQPVVPQPIFTPIKREYQLARLHEQLQTATNGGRLNIFKVVGYGAQKLPDGHPGLYEALEDAPGEPDPAVMGPFSRRSSSYSMAGGAPTQRRPSISSHA</sequence>
<dbReference type="GO" id="GO:0000124">
    <property type="term" value="C:SAGA complex"/>
    <property type="evidence" value="ECO:0007669"/>
    <property type="project" value="InterPro"/>
</dbReference>
<dbReference type="EMBL" id="JANBVN010000059">
    <property type="protein sequence ID" value="KAJ9152177.1"/>
    <property type="molecule type" value="Genomic_DNA"/>
</dbReference>
<dbReference type="GO" id="GO:0006357">
    <property type="term" value="P:regulation of transcription by RNA polymerase II"/>
    <property type="evidence" value="ECO:0007669"/>
    <property type="project" value="TreeGrafter"/>
</dbReference>
<feature type="region of interest" description="Disordered" evidence="1">
    <location>
        <begin position="1"/>
        <end position="97"/>
    </location>
</feature>
<feature type="compositionally biased region" description="Acidic residues" evidence="1">
    <location>
        <begin position="163"/>
        <end position="173"/>
    </location>
</feature>
<protein>
    <submittedName>
        <fullName evidence="3">SCA7-domain-containing protein</fullName>
    </submittedName>
</protein>
<proteinExistence type="predicted"/>
<feature type="compositionally biased region" description="Basic and acidic residues" evidence="1">
    <location>
        <begin position="1"/>
        <end position="11"/>
    </location>
</feature>
<dbReference type="Pfam" id="PF08313">
    <property type="entry name" value="SCA7"/>
    <property type="match status" value="1"/>
</dbReference>
<dbReference type="Proteomes" id="UP001174691">
    <property type="component" value="Unassembled WGS sequence"/>
</dbReference>
<feature type="region of interest" description="Disordered" evidence="1">
    <location>
        <begin position="290"/>
        <end position="313"/>
    </location>
</feature>
<name>A0AA38VUR8_9PEZI</name>
<dbReference type="PANTHER" id="PTHR47805:SF1">
    <property type="entry name" value="SAGA-ASSOCIATED FACTOR 73"/>
    <property type="match status" value="1"/>
</dbReference>
<evidence type="ECO:0000313" key="4">
    <source>
        <dbReference type="Proteomes" id="UP001174691"/>
    </source>
</evidence>
<dbReference type="InterPro" id="IPR013243">
    <property type="entry name" value="SCA7_dom"/>
</dbReference>
<dbReference type="InterPro" id="IPR037804">
    <property type="entry name" value="SGF73"/>
</dbReference>
<feature type="region of interest" description="Disordered" evidence="1">
    <location>
        <begin position="122"/>
        <end position="239"/>
    </location>
</feature>
<feature type="compositionally biased region" description="Acidic residues" evidence="1">
    <location>
        <begin position="301"/>
        <end position="313"/>
    </location>
</feature>
<feature type="compositionally biased region" description="Basic and acidic residues" evidence="1">
    <location>
        <begin position="129"/>
        <end position="153"/>
    </location>
</feature>
<feature type="domain" description="SCA7" evidence="2">
    <location>
        <begin position="228"/>
        <end position="294"/>
    </location>
</feature>
<dbReference type="GO" id="GO:0031048">
    <property type="term" value="P:regulatory ncRNA-mediated heterochromatin formation"/>
    <property type="evidence" value="ECO:0007669"/>
    <property type="project" value="TreeGrafter"/>
</dbReference>
<dbReference type="AlphaFoldDB" id="A0AA38VUR8"/>
<feature type="compositionally biased region" description="Low complexity" evidence="1">
    <location>
        <begin position="290"/>
        <end position="299"/>
    </location>
</feature>
<dbReference type="Gene3D" id="6.10.140.670">
    <property type="match status" value="1"/>
</dbReference>
<evidence type="ECO:0000313" key="3">
    <source>
        <dbReference type="EMBL" id="KAJ9152177.1"/>
    </source>
</evidence>
<organism evidence="3 4">
    <name type="scientific">Coniochaeta hoffmannii</name>
    <dbReference type="NCBI Taxonomy" id="91930"/>
    <lineage>
        <taxon>Eukaryota</taxon>
        <taxon>Fungi</taxon>
        <taxon>Dikarya</taxon>
        <taxon>Ascomycota</taxon>
        <taxon>Pezizomycotina</taxon>
        <taxon>Sordariomycetes</taxon>
        <taxon>Sordariomycetidae</taxon>
        <taxon>Coniochaetales</taxon>
        <taxon>Coniochaetaceae</taxon>
        <taxon>Coniochaeta</taxon>
    </lineage>
</organism>
<accession>A0AA38VUR8</accession>
<comment type="caution">
    <text evidence="3">The sequence shown here is derived from an EMBL/GenBank/DDBJ whole genome shotgun (WGS) entry which is preliminary data.</text>
</comment>
<feature type="compositionally biased region" description="Basic residues" evidence="1">
    <location>
        <begin position="30"/>
        <end position="40"/>
    </location>
</feature>
<dbReference type="GO" id="GO:1904802">
    <property type="term" value="P:RITS complex assembly"/>
    <property type="evidence" value="ECO:0007669"/>
    <property type="project" value="TreeGrafter"/>
</dbReference>
<evidence type="ECO:0000259" key="2">
    <source>
        <dbReference type="PROSITE" id="PS51505"/>
    </source>
</evidence>
<dbReference type="PANTHER" id="PTHR47805">
    <property type="entry name" value="SAGA-ASSOCIATED FACTOR 73"/>
    <property type="match status" value="1"/>
</dbReference>
<keyword evidence="4" id="KW-1185">Reference proteome</keyword>